<feature type="transmembrane region" description="Helical" evidence="5">
    <location>
        <begin position="156"/>
        <end position="177"/>
    </location>
</feature>
<reference evidence="7 8" key="1">
    <citation type="submission" date="2021-01" db="EMBL/GenBank/DDBJ databases">
        <title>Identification and Characterization of Corynebacterium sp.</title>
        <authorList>
            <person name="Luo Q."/>
            <person name="Qu P."/>
            <person name="Chen Q."/>
        </authorList>
    </citation>
    <scope>NUCLEOTIDE SEQUENCE [LARGE SCALE GENOMIC DNA]</scope>
    <source>
        <strain evidence="7 8">MC-18</strain>
    </source>
</reference>
<keyword evidence="4 5" id="KW-0472">Membrane</keyword>
<feature type="transmembrane region" description="Helical" evidence="5">
    <location>
        <begin position="211"/>
        <end position="230"/>
    </location>
</feature>
<dbReference type="Pfam" id="PF01061">
    <property type="entry name" value="ABC2_membrane"/>
    <property type="match status" value="1"/>
</dbReference>
<dbReference type="PANTHER" id="PTHR43229">
    <property type="entry name" value="NODULATION PROTEIN J"/>
    <property type="match status" value="1"/>
</dbReference>
<dbReference type="Proteomes" id="UP001205920">
    <property type="component" value="Unassembled WGS sequence"/>
</dbReference>
<gene>
    <name evidence="7" type="ORF">JMN37_01560</name>
</gene>
<evidence type="ECO:0000313" key="7">
    <source>
        <dbReference type="EMBL" id="MCO6393674.1"/>
    </source>
</evidence>
<feature type="transmembrane region" description="Helical" evidence="5">
    <location>
        <begin position="124"/>
        <end position="149"/>
    </location>
</feature>
<evidence type="ECO:0000313" key="8">
    <source>
        <dbReference type="Proteomes" id="UP001205920"/>
    </source>
</evidence>
<keyword evidence="3 5" id="KW-1133">Transmembrane helix</keyword>
<dbReference type="EMBL" id="JAEUWV010000001">
    <property type="protein sequence ID" value="MCO6393674.1"/>
    <property type="molecule type" value="Genomic_DNA"/>
</dbReference>
<dbReference type="GO" id="GO:0140359">
    <property type="term" value="F:ABC-type transporter activity"/>
    <property type="evidence" value="ECO:0007669"/>
    <property type="project" value="InterPro"/>
</dbReference>
<keyword evidence="8" id="KW-1185">Reference proteome</keyword>
<comment type="subcellular location">
    <subcellularLocation>
        <location evidence="1">Membrane</location>
        <topology evidence="1">Multi-pass membrane protein</topology>
    </subcellularLocation>
</comment>
<evidence type="ECO:0000256" key="5">
    <source>
        <dbReference type="SAM" id="Phobius"/>
    </source>
</evidence>
<dbReference type="GO" id="GO:0016020">
    <property type="term" value="C:membrane"/>
    <property type="evidence" value="ECO:0007669"/>
    <property type="project" value="UniProtKB-SubCell"/>
</dbReference>
<keyword evidence="2 5" id="KW-0812">Transmembrane</keyword>
<sequence length="234" mass="24337">MASAQGLIESKLMLRHGEQLVLSIFIPAALLIASVYLPVFGDDYSLDTLVPMVFAVAATSSGFTGQAISLAFDRRYGALKRTGASGVPPWTIIVGKILGVVAMVCVQIAVLGAVAGFLGWRPSVVGAVLGACVLFLGVACFTSLGLLMGGSLSSEMVLAISNLMWVIMMGIVGWVVYSGDLSHAGWWNLVPTVSLAAGISDALALTANGPALLSLLAWLIVGVGSSVRFFRFDD</sequence>
<evidence type="ECO:0000256" key="4">
    <source>
        <dbReference type="ARBA" id="ARBA00023136"/>
    </source>
</evidence>
<dbReference type="InterPro" id="IPR051784">
    <property type="entry name" value="Nod_factor_ABC_transporter"/>
</dbReference>
<dbReference type="AlphaFoldDB" id="A0AAW5HU19"/>
<dbReference type="PANTHER" id="PTHR43229:SF2">
    <property type="entry name" value="NODULATION PROTEIN J"/>
    <property type="match status" value="1"/>
</dbReference>
<accession>A0AAW5HU19</accession>
<comment type="caution">
    <text evidence="7">The sequence shown here is derived from an EMBL/GenBank/DDBJ whole genome shotgun (WGS) entry which is preliminary data.</text>
</comment>
<name>A0AAW5HU19_9CORY</name>
<evidence type="ECO:0000256" key="1">
    <source>
        <dbReference type="ARBA" id="ARBA00004141"/>
    </source>
</evidence>
<feature type="transmembrane region" description="Helical" evidence="5">
    <location>
        <begin position="20"/>
        <end position="40"/>
    </location>
</feature>
<organism evidence="7 8">
    <name type="scientific">Corynebacterium lipophilum</name>
    <dbReference type="NCBI Taxonomy" id="2804918"/>
    <lineage>
        <taxon>Bacteria</taxon>
        <taxon>Bacillati</taxon>
        <taxon>Actinomycetota</taxon>
        <taxon>Actinomycetes</taxon>
        <taxon>Mycobacteriales</taxon>
        <taxon>Corynebacteriaceae</taxon>
        <taxon>Corynebacterium</taxon>
    </lineage>
</organism>
<feature type="transmembrane region" description="Helical" evidence="5">
    <location>
        <begin position="52"/>
        <end position="72"/>
    </location>
</feature>
<feature type="transmembrane region" description="Helical" evidence="5">
    <location>
        <begin position="93"/>
        <end position="118"/>
    </location>
</feature>
<evidence type="ECO:0000259" key="6">
    <source>
        <dbReference type="Pfam" id="PF01061"/>
    </source>
</evidence>
<evidence type="ECO:0000256" key="2">
    <source>
        <dbReference type="ARBA" id="ARBA00022692"/>
    </source>
</evidence>
<evidence type="ECO:0000256" key="3">
    <source>
        <dbReference type="ARBA" id="ARBA00022989"/>
    </source>
</evidence>
<feature type="domain" description="ABC-2 type transporter transmembrane" evidence="6">
    <location>
        <begin position="10"/>
        <end position="194"/>
    </location>
</feature>
<dbReference type="InterPro" id="IPR013525">
    <property type="entry name" value="ABC2_TM"/>
</dbReference>
<proteinExistence type="predicted"/>
<protein>
    <submittedName>
        <fullName evidence="7">ABC transporter permease</fullName>
    </submittedName>
</protein>